<keyword evidence="10 14" id="KW-0520">NAD</keyword>
<dbReference type="NCBIfam" id="TIGR00169">
    <property type="entry name" value="leuB"/>
    <property type="match status" value="1"/>
</dbReference>
<comment type="similarity">
    <text evidence="2 13">Belongs to the isocitrate and isopropylmalate dehydrogenases family.</text>
</comment>
<gene>
    <name evidence="16" type="ORF">OH76DRAFT_1162011</name>
</gene>
<dbReference type="PANTHER" id="PTHR42979:SF1">
    <property type="entry name" value="3-ISOPROPYLMALATE DEHYDROGENASE"/>
    <property type="match status" value="1"/>
</dbReference>
<keyword evidence="17" id="KW-1185">Reference proteome</keyword>
<dbReference type="SUPFAM" id="SSF53659">
    <property type="entry name" value="Isocitrate/Isopropylmalate dehydrogenase-like"/>
    <property type="match status" value="1"/>
</dbReference>
<comment type="catalytic activity">
    <reaction evidence="14">
        <text>(2R,3S)-3-isopropylmalate + NAD(+) = 4-methyl-2-oxopentanoate + CO2 + NADH</text>
        <dbReference type="Rhea" id="RHEA:32271"/>
        <dbReference type="ChEBI" id="CHEBI:16526"/>
        <dbReference type="ChEBI" id="CHEBI:17865"/>
        <dbReference type="ChEBI" id="CHEBI:35121"/>
        <dbReference type="ChEBI" id="CHEBI:57540"/>
        <dbReference type="ChEBI" id="CHEBI:57945"/>
        <dbReference type="EC" id="1.1.1.85"/>
    </reaction>
</comment>
<dbReference type="InterPro" id="IPR019818">
    <property type="entry name" value="IsoCit/isopropylmalate_DH_CS"/>
</dbReference>
<keyword evidence="6" id="KW-0028">Amino-acid biosynthesis</keyword>
<dbReference type="Proteomes" id="UP000256964">
    <property type="component" value="Unassembled WGS sequence"/>
</dbReference>
<reference evidence="16 17" key="1">
    <citation type="journal article" date="2018" name="Biotechnol. Biofuels">
        <title>Integrative visual omics of the white-rot fungus Polyporus brumalis exposes the biotechnological potential of its oxidative enzymes for delignifying raw plant biomass.</title>
        <authorList>
            <person name="Miyauchi S."/>
            <person name="Rancon A."/>
            <person name="Drula E."/>
            <person name="Hage H."/>
            <person name="Chaduli D."/>
            <person name="Favel A."/>
            <person name="Grisel S."/>
            <person name="Henrissat B."/>
            <person name="Herpoel-Gimbert I."/>
            <person name="Ruiz-Duenas F.J."/>
            <person name="Chevret D."/>
            <person name="Hainaut M."/>
            <person name="Lin J."/>
            <person name="Wang M."/>
            <person name="Pangilinan J."/>
            <person name="Lipzen A."/>
            <person name="Lesage-Meessen L."/>
            <person name="Navarro D."/>
            <person name="Riley R."/>
            <person name="Grigoriev I.V."/>
            <person name="Zhou S."/>
            <person name="Raouche S."/>
            <person name="Rosso M.N."/>
        </authorList>
    </citation>
    <scope>NUCLEOTIDE SEQUENCE [LARGE SCALE GENOMIC DNA]</scope>
    <source>
        <strain evidence="16 17">BRFM 1820</strain>
    </source>
</reference>
<dbReference type="Gene3D" id="3.40.718.10">
    <property type="entry name" value="Isopropylmalate Dehydrogenase"/>
    <property type="match status" value="1"/>
</dbReference>
<comment type="subunit">
    <text evidence="3 14">Homodimer.</text>
</comment>
<dbReference type="GO" id="GO:0000287">
    <property type="term" value="F:magnesium ion binding"/>
    <property type="evidence" value="ECO:0007669"/>
    <property type="project" value="InterPro"/>
</dbReference>
<dbReference type="PROSITE" id="PS00470">
    <property type="entry name" value="IDH_IMDH"/>
    <property type="match status" value="1"/>
</dbReference>
<comment type="cofactor">
    <cofactor evidence="1">
        <name>Mn(2+)</name>
        <dbReference type="ChEBI" id="CHEBI:29035"/>
    </cofactor>
</comment>
<dbReference type="InterPro" id="IPR004429">
    <property type="entry name" value="Isopropylmalate_DH"/>
</dbReference>
<protein>
    <recommendedName>
        <fullName evidence="4 14">3-isopropylmalate dehydrogenase</fullName>
        <ecNumber evidence="4 14">1.1.1.85</ecNumber>
    </recommendedName>
</protein>
<evidence type="ECO:0000256" key="13">
    <source>
        <dbReference type="RuleBase" id="RU004443"/>
    </source>
</evidence>
<evidence type="ECO:0000256" key="4">
    <source>
        <dbReference type="ARBA" id="ARBA00013101"/>
    </source>
</evidence>
<evidence type="ECO:0000256" key="3">
    <source>
        <dbReference type="ARBA" id="ARBA00011738"/>
    </source>
</evidence>
<evidence type="ECO:0000256" key="2">
    <source>
        <dbReference type="ARBA" id="ARBA00007769"/>
    </source>
</evidence>
<evidence type="ECO:0000259" key="15">
    <source>
        <dbReference type="SMART" id="SM01329"/>
    </source>
</evidence>
<organism evidence="16 17">
    <name type="scientific">Lentinus brumalis</name>
    <dbReference type="NCBI Taxonomy" id="2498619"/>
    <lineage>
        <taxon>Eukaryota</taxon>
        <taxon>Fungi</taxon>
        <taxon>Dikarya</taxon>
        <taxon>Basidiomycota</taxon>
        <taxon>Agaricomycotina</taxon>
        <taxon>Agaricomycetes</taxon>
        <taxon>Polyporales</taxon>
        <taxon>Polyporaceae</taxon>
        <taxon>Lentinus</taxon>
    </lineage>
</organism>
<dbReference type="Pfam" id="PF00180">
    <property type="entry name" value="Iso_dh"/>
    <property type="match status" value="1"/>
</dbReference>
<dbReference type="InterPro" id="IPR024084">
    <property type="entry name" value="IsoPropMal-DH-like_dom"/>
</dbReference>
<evidence type="ECO:0000256" key="8">
    <source>
        <dbReference type="ARBA" id="ARBA00022842"/>
    </source>
</evidence>
<evidence type="ECO:0000256" key="12">
    <source>
        <dbReference type="ARBA" id="ARBA00023304"/>
    </source>
</evidence>
<dbReference type="FunFam" id="3.40.718.10:FF:000006">
    <property type="entry name" value="3-isopropylmalate dehydrogenase"/>
    <property type="match status" value="1"/>
</dbReference>
<evidence type="ECO:0000256" key="6">
    <source>
        <dbReference type="ARBA" id="ARBA00022605"/>
    </source>
</evidence>
<evidence type="ECO:0000313" key="16">
    <source>
        <dbReference type="EMBL" id="RDX53895.1"/>
    </source>
</evidence>
<dbReference type="STRING" id="139420.A0A371DMY2"/>
<evidence type="ECO:0000256" key="7">
    <source>
        <dbReference type="ARBA" id="ARBA00022723"/>
    </source>
</evidence>
<accession>A0A371DMY2</accession>
<dbReference type="UniPathway" id="UPA00048">
    <property type="reaction ID" value="UER00072"/>
</dbReference>
<dbReference type="GO" id="GO:0003862">
    <property type="term" value="F:3-isopropylmalate dehydrogenase activity"/>
    <property type="evidence" value="ECO:0007669"/>
    <property type="project" value="UniProtKB-EC"/>
</dbReference>
<keyword evidence="9 13" id="KW-0560">Oxidoreductase</keyword>
<evidence type="ECO:0000256" key="11">
    <source>
        <dbReference type="ARBA" id="ARBA00023211"/>
    </source>
</evidence>
<evidence type="ECO:0000313" key="17">
    <source>
        <dbReference type="Proteomes" id="UP000256964"/>
    </source>
</evidence>
<evidence type="ECO:0000256" key="9">
    <source>
        <dbReference type="ARBA" id="ARBA00023002"/>
    </source>
</evidence>
<sequence>MSKKSFRVVVLPGDGIGPEVVAEAVRVLETVSAASQEIEIKLETHQFGGAAIEAVGEPLPASTLKACQEADAILLGAIGGPKWGVNAKVRPEPGLLALRKALGLYGNIRPANFASKSLLANSPLKPSIAEGVDIIVVRELIGGVYFGTRKEAGVAPDEDTAWDTMTYSVPEIQRITRVAAQIALQANPPLPIHSIDKANVLATSRLWRKVVTETLQAEYPQLTLDHHLVDSASMLIVANPRKLNGVILTENLFGDILSDESSVIPGSLGLLPSASLAGAPSVADATSPDFKPTPGLYEPIHGSAPDIAGNGIANPIGTILSAAMLLRYSLGLEKYAQAIEAAVRKALDDKPSGGLELRTADLGGSVKTSELGDKIVEILKGLL</sequence>
<keyword evidence="8" id="KW-0460">Magnesium</keyword>
<comment type="cofactor">
    <cofactor evidence="14">
        <name>Mg(2+)</name>
        <dbReference type="ChEBI" id="CHEBI:18420"/>
    </cofactor>
    <cofactor evidence="14">
        <name>Mn(2+)</name>
        <dbReference type="ChEBI" id="CHEBI:29035"/>
    </cofactor>
    <text evidence="14">Binds 1 Mg(2+) or Mn(2+) ion per subunit.</text>
</comment>
<dbReference type="GO" id="GO:0051287">
    <property type="term" value="F:NAD binding"/>
    <property type="evidence" value="ECO:0007669"/>
    <property type="project" value="InterPro"/>
</dbReference>
<name>A0A371DMY2_9APHY</name>
<keyword evidence="5 14" id="KW-0432">Leucine biosynthesis</keyword>
<evidence type="ECO:0000256" key="1">
    <source>
        <dbReference type="ARBA" id="ARBA00001936"/>
    </source>
</evidence>
<evidence type="ECO:0000256" key="10">
    <source>
        <dbReference type="ARBA" id="ARBA00023027"/>
    </source>
</evidence>
<proteinExistence type="inferred from homology"/>
<evidence type="ECO:0000256" key="5">
    <source>
        <dbReference type="ARBA" id="ARBA00022430"/>
    </source>
</evidence>
<dbReference type="OrthoDB" id="419183at2759"/>
<dbReference type="SMART" id="SM01329">
    <property type="entry name" value="Iso_dh"/>
    <property type="match status" value="1"/>
</dbReference>
<comment type="function">
    <text evidence="14">Catalyzes the oxidation of 3-carboxy-2-hydroxy-4-methylpentanoate (3-isopropylmalate) to 3-carboxy-4-methyl-2-oxopentanoate. The product decarboxylates to 4-methyl-2 oxopentanoate.</text>
</comment>
<dbReference type="GO" id="GO:0005829">
    <property type="term" value="C:cytosol"/>
    <property type="evidence" value="ECO:0007669"/>
    <property type="project" value="TreeGrafter"/>
</dbReference>
<evidence type="ECO:0000256" key="14">
    <source>
        <dbReference type="RuleBase" id="RU004445"/>
    </source>
</evidence>
<feature type="domain" description="Isopropylmalate dehydrogenase-like" evidence="15">
    <location>
        <begin position="7"/>
        <end position="375"/>
    </location>
</feature>
<dbReference type="EC" id="1.1.1.85" evidence="4 14"/>
<dbReference type="EMBL" id="KZ857386">
    <property type="protein sequence ID" value="RDX53895.1"/>
    <property type="molecule type" value="Genomic_DNA"/>
</dbReference>
<keyword evidence="12 14" id="KW-0100">Branched-chain amino acid biosynthesis</keyword>
<keyword evidence="7 14" id="KW-0479">Metal-binding</keyword>
<comment type="pathway">
    <text evidence="14">Amino-acid biosynthesis; L-leucine biosynthesis; L-leucine from 3-methyl-2-oxobutanoate: step 3/4.</text>
</comment>
<dbReference type="AlphaFoldDB" id="A0A371DMY2"/>
<dbReference type="GO" id="GO:0009098">
    <property type="term" value="P:L-leucine biosynthetic process"/>
    <property type="evidence" value="ECO:0007669"/>
    <property type="project" value="UniProtKB-UniPathway"/>
</dbReference>
<keyword evidence="11" id="KW-0464">Manganese</keyword>
<dbReference type="PANTHER" id="PTHR42979">
    <property type="entry name" value="3-ISOPROPYLMALATE DEHYDROGENASE"/>
    <property type="match status" value="1"/>
</dbReference>